<evidence type="ECO:0000313" key="2">
    <source>
        <dbReference type="EMBL" id="GBP14716.1"/>
    </source>
</evidence>
<organism evidence="2 3">
    <name type="scientific">Eumeta variegata</name>
    <name type="common">Bagworm moth</name>
    <name type="synonym">Eumeta japonica</name>
    <dbReference type="NCBI Taxonomy" id="151549"/>
    <lineage>
        <taxon>Eukaryota</taxon>
        <taxon>Metazoa</taxon>
        <taxon>Ecdysozoa</taxon>
        <taxon>Arthropoda</taxon>
        <taxon>Hexapoda</taxon>
        <taxon>Insecta</taxon>
        <taxon>Pterygota</taxon>
        <taxon>Neoptera</taxon>
        <taxon>Endopterygota</taxon>
        <taxon>Lepidoptera</taxon>
        <taxon>Glossata</taxon>
        <taxon>Ditrysia</taxon>
        <taxon>Tineoidea</taxon>
        <taxon>Psychidae</taxon>
        <taxon>Oiketicinae</taxon>
        <taxon>Eumeta</taxon>
    </lineage>
</organism>
<sequence length="125" mass="14088">MRPCSDLDRAPRAAVRRKSRSSSPKNAPRLYLLGTNAQFAHFQSVRPLTPPQHTGSLSFTGKRRRRVTSLRSPFLRCDKFFIRPPRPIGERQRRGPVKCTKGEDMASVLARSPLILVCSRSVDSS</sequence>
<evidence type="ECO:0000256" key="1">
    <source>
        <dbReference type="SAM" id="MobiDB-lite"/>
    </source>
</evidence>
<name>A0A4C1TKJ6_EUMVA</name>
<proteinExistence type="predicted"/>
<keyword evidence="3" id="KW-1185">Reference proteome</keyword>
<dbReference type="EMBL" id="BGZK01000066">
    <property type="protein sequence ID" value="GBP14716.1"/>
    <property type="molecule type" value="Genomic_DNA"/>
</dbReference>
<dbReference type="AlphaFoldDB" id="A0A4C1TKJ6"/>
<evidence type="ECO:0000313" key="3">
    <source>
        <dbReference type="Proteomes" id="UP000299102"/>
    </source>
</evidence>
<gene>
    <name evidence="2" type="ORF">EVAR_9621_1</name>
</gene>
<dbReference type="Proteomes" id="UP000299102">
    <property type="component" value="Unassembled WGS sequence"/>
</dbReference>
<feature type="compositionally biased region" description="Basic and acidic residues" evidence="1">
    <location>
        <begin position="1"/>
        <end position="11"/>
    </location>
</feature>
<feature type="region of interest" description="Disordered" evidence="1">
    <location>
        <begin position="1"/>
        <end position="28"/>
    </location>
</feature>
<comment type="caution">
    <text evidence="2">The sequence shown here is derived from an EMBL/GenBank/DDBJ whole genome shotgun (WGS) entry which is preliminary data.</text>
</comment>
<accession>A0A4C1TKJ6</accession>
<protein>
    <submittedName>
        <fullName evidence="2">Uncharacterized protein</fullName>
    </submittedName>
</protein>
<reference evidence="2 3" key="1">
    <citation type="journal article" date="2019" name="Commun. Biol.">
        <title>The bagworm genome reveals a unique fibroin gene that provides high tensile strength.</title>
        <authorList>
            <person name="Kono N."/>
            <person name="Nakamura H."/>
            <person name="Ohtoshi R."/>
            <person name="Tomita M."/>
            <person name="Numata K."/>
            <person name="Arakawa K."/>
        </authorList>
    </citation>
    <scope>NUCLEOTIDE SEQUENCE [LARGE SCALE GENOMIC DNA]</scope>
</reference>